<dbReference type="OrthoDB" id="5033at2157"/>
<dbReference type="GO" id="GO:0003886">
    <property type="term" value="F:DNA (cytosine-5-)-methyltransferase activity"/>
    <property type="evidence" value="ECO:0007669"/>
    <property type="project" value="UniProtKB-EC"/>
</dbReference>
<dbReference type="EMBL" id="CP011266">
    <property type="protein sequence ID" value="ALT68255.1"/>
    <property type="molecule type" value="Genomic_DNA"/>
</dbReference>
<sequence>MIKVVELCAGAGGLALGFEKAGLEHELLVEIDKDCVATLHKNRPDWNVLHADIKEVDFTQYHPDIVVAGLPCQPFSYAGKKLGFDDTRGTLFFDFARCIKETNPKMCIIENVEGLVRHDKGRTMDTIVNVLENELGYDVQYKVLNAVDYGVAQKRKRMFLVGTKKGLIFNYPKKVKGNPVLRDALKDVPESEGTEYSDKKKEVLELVPPGGCWIDLPEEVQKEYMGKSFYSGGGKRGMARRISWDEPCLTLTTSPCQKQTERCHPDEVRPFTVREYARIQSFPDEWEFEGGITSKYKQIGNAVPVRVAEAVGREVIKALTGKNKRKEGQTTLF</sequence>
<protein>
    <recommendedName>
        <fullName evidence="1">DNA (cytosine-5-)-methyltransferase</fullName>
        <ecNumber evidence="1">2.1.1.37</ecNumber>
    </recommendedName>
</protein>
<dbReference type="REBASE" id="133956">
    <property type="entry name" value="M.MmiSM9ORF453P"/>
</dbReference>
<dbReference type="Proteomes" id="UP000067738">
    <property type="component" value="Chromosome"/>
</dbReference>
<evidence type="ECO:0000256" key="1">
    <source>
        <dbReference type="ARBA" id="ARBA00011975"/>
    </source>
</evidence>
<dbReference type="CDD" id="cd00315">
    <property type="entry name" value="Cyt_C5_DNA_methylase"/>
    <property type="match status" value="1"/>
</dbReference>
<dbReference type="PANTHER" id="PTHR10629">
    <property type="entry name" value="CYTOSINE-SPECIFIC METHYLTRANSFERASE"/>
    <property type="match status" value="1"/>
</dbReference>
<gene>
    <name evidence="7" type="ORF">sm9_0453</name>
</gene>
<comment type="similarity">
    <text evidence="5 6">Belongs to the class I-like SAM-binding methyltransferase superfamily. C5-methyltransferase family.</text>
</comment>
<dbReference type="PROSITE" id="PS00095">
    <property type="entry name" value="C5_MTASE_2"/>
    <property type="match status" value="1"/>
</dbReference>
<keyword evidence="4 5" id="KW-0949">S-adenosyl-L-methionine</keyword>
<dbReference type="GO" id="GO:0003677">
    <property type="term" value="F:DNA binding"/>
    <property type="evidence" value="ECO:0007669"/>
    <property type="project" value="TreeGrafter"/>
</dbReference>
<dbReference type="GO" id="GO:0032259">
    <property type="term" value="P:methylation"/>
    <property type="evidence" value="ECO:0007669"/>
    <property type="project" value="UniProtKB-KW"/>
</dbReference>
<keyword evidence="2 5" id="KW-0489">Methyltransferase</keyword>
<dbReference type="PANTHER" id="PTHR10629:SF52">
    <property type="entry name" value="DNA (CYTOSINE-5)-METHYLTRANSFERASE 1"/>
    <property type="match status" value="1"/>
</dbReference>
<evidence type="ECO:0000313" key="8">
    <source>
        <dbReference type="Proteomes" id="UP000067738"/>
    </source>
</evidence>
<dbReference type="Pfam" id="PF00145">
    <property type="entry name" value="DNA_methylase"/>
    <property type="match status" value="1"/>
</dbReference>
<evidence type="ECO:0000256" key="6">
    <source>
        <dbReference type="RuleBase" id="RU000416"/>
    </source>
</evidence>
<dbReference type="PATRIC" id="fig|230361.4.peg.467"/>
<dbReference type="PRINTS" id="PR00105">
    <property type="entry name" value="C5METTRFRASE"/>
</dbReference>
<proteinExistence type="inferred from homology"/>
<dbReference type="GO" id="GO:0044027">
    <property type="term" value="P:negative regulation of gene expression via chromosomal CpG island methylation"/>
    <property type="evidence" value="ECO:0007669"/>
    <property type="project" value="TreeGrafter"/>
</dbReference>
<dbReference type="Gene3D" id="3.90.120.10">
    <property type="entry name" value="DNA Methylase, subunit A, domain 2"/>
    <property type="match status" value="1"/>
</dbReference>
<dbReference type="KEGG" id="mmil:sm9_0453"/>
<keyword evidence="8" id="KW-1185">Reference proteome</keyword>
<dbReference type="PROSITE" id="PS51679">
    <property type="entry name" value="SAM_MT_C5"/>
    <property type="match status" value="1"/>
</dbReference>
<dbReference type="Gene3D" id="3.40.50.150">
    <property type="entry name" value="Vaccinia Virus protein VP39"/>
    <property type="match status" value="1"/>
</dbReference>
<reference evidence="7 8" key="1">
    <citation type="submission" date="2015-04" db="EMBL/GenBank/DDBJ databases">
        <title>The complete genome sequence of the rumen methanogen Methanobrevibacter millerae SM9.</title>
        <authorList>
            <person name="Leahy S.C."/>
            <person name="Kelly W.J."/>
            <person name="Pacheco D.M."/>
            <person name="Li D."/>
            <person name="Altermann E."/>
            <person name="Attwood G.T."/>
        </authorList>
    </citation>
    <scope>NUCLEOTIDE SEQUENCE [LARGE SCALE GENOMIC DNA]</scope>
    <source>
        <strain evidence="7 8">SM9</strain>
    </source>
</reference>
<keyword evidence="3 5" id="KW-0808">Transferase</keyword>
<dbReference type="GeneID" id="26735428"/>
<feature type="active site" evidence="5">
    <location>
        <position position="72"/>
    </location>
</feature>
<accession>A0A0U3CRJ5</accession>
<dbReference type="RefSeq" id="WP_058738589.1">
    <property type="nucleotide sequence ID" value="NZ_CP011266.1"/>
</dbReference>
<dbReference type="InterPro" id="IPR001525">
    <property type="entry name" value="C5_MeTfrase"/>
</dbReference>
<dbReference type="InterPro" id="IPR029063">
    <property type="entry name" value="SAM-dependent_MTases_sf"/>
</dbReference>
<evidence type="ECO:0000313" key="7">
    <source>
        <dbReference type="EMBL" id="ALT68255.1"/>
    </source>
</evidence>
<dbReference type="AlphaFoldDB" id="A0A0U3CRJ5"/>
<evidence type="ECO:0000256" key="3">
    <source>
        <dbReference type="ARBA" id="ARBA00022679"/>
    </source>
</evidence>
<dbReference type="SUPFAM" id="SSF53335">
    <property type="entry name" value="S-adenosyl-L-methionine-dependent methyltransferases"/>
    <property type="match status" value="1"/>
</dbReference>
<evidence type="ECO:0000256" key="5">
    <source>
        <dbReference type="PROSITE-ProRule" id="PRU01016"/>
    </source>
</evidence>
<evidence type="ECO:0000256" key="2">
    <source>
        <dbReference type="ARBA" id="ARBA00022603"/>
    </source>
</evidence>
<dbReference type="PROSITE" id="PS00094">
    <property type="entry name" value="C5_MTASE_1"/>
    <property type="match status" value="1"/>
</dbReference>
<dbReference type="NCBIfam" id="TIGR00675">
    <property type="entry name" value="dcm"/>
    <property type="match status" value="1"/>
</dbReference>
<evidence type="ECO:0000256" key="4">
    <source>
        <dbReference type="ARBA" id="ARBA00022691"/>
    </source>
</evidence>
<dbReference type="InterPro" id="IPR018117">
    <property type="entry name" value="C5_DNA_meth_AS"/>
</dbReference>
<dbReference type="InterPro" id="IPR031303">
    <property type="entry name" value="C5_meth_CS"/>
</dbReference>
<dbReference type="EC" id="2.1.1.37" evidence="1"/>
<organism evidence="7 8">
    <name type="scientific">Methanobrevibacter millerae</name>
    <dbReference type="NCBI Taxonomy" id="230361"/>
    <lineage>
        <taxon>Archaea</taxon>
        <taxon>Methanobacteriati</taxon>
        <taxon>Methanobacteriota</taxon>
        <taxon>Methanomada group</taxon>
        <taxon>Methanobacteria</taxon>
        <taxon>Methanobacteriales</taxon>
        <taxon>Methanobacteriaceae</taxon>
        <taxon>Methanobrevibacter</taxon>
    </lineage>
</organism>
<name>A0A0U3CRJ5_9EURY</name>
<dbReference type="InterPro" id="IPR050390">
    <property type="entry name" value="C5-Methyltransferase"/>
</dbReference>